<accession>A0A368XZT9</accession>
<dbReference type="AlphaFoldDB" id="A0A368XZT9"/>
<evidence type="ECO:0000313" key="1">
    <source>
        <dbReference type="EMBL" id="RCW72558.1"/>
    </source>
</evidence>
<reference evidence="1 2" key="1">
    <citation type="submission" date="2018-07" db="EMBL/GenBank/DDBJ databases">
        <title>Genomic Encyclopedia of Type Strains, Phase IV (KMG-IV): sequencing the most valuable type-strain genomes for metagenomic binning, comparative biology and taxonomic classification.</title>
        <authorList>
            <person name="Goeker M."/>
        </authorList>
    </citation>
    <scope>NUCLEOTIDE SEQUENCE [LARGE SCALE GENOMIC DNA]</scope>
    <source>
        <strain evidence="1 2">DSM 21634</strain>
    </source>
</reference>
<name>A0A368XZT9_9BURK</name>
<sequence length="94" mass="9864">MADEEGEGQGAAANGEDALLDVLRRIERANFPFRVGTPALVAEVEALLRAGLVEGGIGRSPVDAGKIAVVRRISALGRARLALTRDSARGALEW</sequence>
<gene>
    <name evidence="1" type="ORF">DES41_103164</name>
</gene>
<organism evidence="1 2">
    <name type="scientific">Pseudorhodoferax soli</name>
    <dbReference type="NCBI Taxonomy" id="545864"/>
    <lineage>
        <taxon>Bacteria</taxon>
        <taxon>Pseudomonadati</taxon>
        <taxon>Pseudomonadota</taxon>
        <taxon>Betaproteobacteria</taxon>
        <taxon>Burkholderiales</taxon>
        <taxon>Comamonadaceae</taxon>
    </lineage>
</organism>
<dbReference type="RefSeq" id="WP_114467981.1">
    <property type="nucleotide sequence ID" value="NZ_QPJK01000003.1"/>
</dbReference>
<evidence type="ECO:0000313" key="2">
    <source>
        <dbReference type="Proteomes" id="UP000252884"/>
    </source>
</evidence>
<dbReference type="Proteomes" id="UP000252884">
    <property type="component" value="Unassembled WGS sequence"/>
</dbReference>
<comment type="caution">
    <text evidence="1">The sequence shown here is derived from an EMBL/GenBank/DDBJ whole genome shotgun (WGS) entry which is preliminary data.</text>
</comment>
<dbReference type="OrthoDB" id="8911789at2"/>
<dbReference type="EMBL" id="QPJK01000003">
    <property type="protein sequence ID" value="RCW72558.1"/>
    <property type="molecule type" value="Genomic_DNA"/>
</dbReference>
<keyword evidence="2" id="KW-1185">Reference proteome</keyword>
<proteinExistence type="predicted"/>
<protein>
    <submittedName>
        <fullName evidence="1">Uncharacterized protein</fullName>
    </submittedName>
</protein>